<sequence>MPPRCRKPILKELQNLREWAAFLTRPQNDTIEPDFLLLSSPSVPPIPTRMVDISNETHADPDSCQPCLVRSSTGLAMGTAILSVIPILLMADPSRSPYPSSTDPSKQSIHIRSHGRTPRKILGAE</sequence>
<feature type="region of interest" description="Disordered" evidence="1">
    <location>
        <begin position="93"/>
        <end position="125"/>
    </location>
</feature>
<feature type="compositionally biased region" description="Polar residues" evidence="1">
    <location>
        <begin position="97"/>
        <end position="108"/>
    </location>
</feature>
<dbReference type="AlphaFoldDB" id="A0A8A1MIR3"/>
<proteinExistence type="predicted"/>
<organism evidence="2 3">
    <name type="scientific">Ajellomyces capsulatus</name>
    <name type="common">Darling's disease fungus</name>
    <name type="synonym">Histoplasma capsulatum</name>
    <dbReference type="NCBI Taxonomy" id="5037"/>
    <lineage>
        <taxon>Eukaryota</taxon>
        <taxon>Fungi</taxon>
        <taxon>Dikarya</taxon>
        <taxon>Ascomycota</taxon>
        <taxon>Pezizomycotina</taxon>
        <taxon>Eurotiomycetes</taxon>
        <taxon>Eurotiomycetidae</taxon>
        <taxon>Onygenales</taxon>
        <taxon>Ajellomycetaceae</taxon>
        <taxon>Histoplasma</taxon>
    </lineage>
</organism>
<gene>
    <name evidence="2" type="ORF">I7I51_06812</name>
</gene>
<evidence type="ECO:0000313" key="3">
    <source>
        <dbReference type="Proteomes" id="UP000663671"/>
    </source>
</evidence>
<dbReference type="EMBL" id="CP069115">
    <property type="protein sequence ID" value="QSS65961.1"/>
    <property type="molecule type" value="Genomic_DNA"/>
</dbReference>
<dbReference type="Proteomes" id="UP000663671">
    <property type="component" value="Chromosome 3"/>
</dbReference>
<dbReference type="VEuPathDB" id="FungiDB:I7I51_06812"/>
<evidence type="ECO:0000313" key="2">
    <source>
        <dbReference type="EMBL" id="QSS65961.1"/>
    </source>
</evidence>
<feature type="compositionally biased region" description="Basic residues" evidence="1">
    <location>
        <begin position="109"/>
        <end position="119"/>
    </location>
</feature>
<evidence type="ECO:0000256" key="1">
    <source>
        <dbReference type="SAM" id="MobiDB-lite"/>
    </source>
</evidence>
<name>A0A8A1MIR3_AJECA</name>
<accession>A0A8A1MIR3</accession>
<reference evidence="2" key="1">
    <citation type="submission" date="2021-01" db="EMBL/GenBank/DDBJ databases">
        <title>Chromosome-level genome assembly of a human fungal pathogen reveals clustering of transcriptionally co-regulated genes.</title>
        <authorList>
            <person name="Voorhies M."/>
            <person name="Cohen S."/>
            <person name="Shea T.P."/>
            <person name="Petrus S."/>
            <person name="Munoz J.F."/>
            <person name="Poplawski S."/>
            <person name="Goldman W.E."/>
            <person name="Michael T."/>
            <person name="Cuomo C.A."/>
            <person name="Sil A."/>
            <person name="Beyhan S."/>
        </authorList>
    </citation>
    <scope>NUCLEOTIDE SEQUENCE</scope>
    <source>
        <strain evidence="2">WU24</strain>
    </source>
</reference>
<protein>
    <submittedName>
        <fullName evidence="2">Uncharacterized protein</fullName>
    </submittedName>
</protein>